<proteinExistence type="predicted"/>
<organism evidence="2 3">
    <name type="scientific">Gossypium schwendimanii</name>
    <name type="common">Cotton</name>
    <dbReference type="NCBI Taxonomy" id="34291"/>
    <lineage>
        <taxon>Eukaryota</taxon>
        <taxon>Viridiplantae</taxon>
        <taxon>Streptophyta</taxon>
        <taxon>Embryophyta</taxon>
        <taxon>Tracheophyta</taxon>
        <taxon>Spermatophyta</taxon>
        <taxon>Magnoliopsida</taxon>
        <taxon>eudicotyledons</taxon>
        <taxon>Gunneridae</taxon>
        <taxon>Pentapetalae</taxon>
        <taxon>rosids</taxon>
        <taxon>malvids</taxon>
        <taxon>Malvales</taxon>
        <taxon>Malvaceae</taxon>
        <taxon>Malvoideae</taxon>
        <taxon>Gossypium</taxon>
    </lineage>
</organism>
<accession>A0A7J9MXI0</accession>
<dbReference type="EMBL" id="JABFAF010101539">
    <property type="protein sequence ID" value="MBA0875658.1"/>
    <property type="molecule type" value="Genomic_DNA"/>
</dbReference>
<dbReference type="Proteomes" id="UP000593576">
    <property type="component" value="Unassembled WGS sequence"/>
</dbReference>
<keyword evidence="3" id="KW-1185">Reference proteome</keyword>
<name>A0A7J9MXI0_GOSSC</name>
<dbReference type="OrthoDB" id="962061at2759"/>
<comment type="caution">
    <text evidence="2">The sequence shown here is derived from an EMBL/GenBank/DDBJ whole genome shotgun (WGS) entry which is preliminary data.</text>
</comment>
<evidence type="ECO:0000313" key="3">
    <source>
        <dbReference type="Proteomes" id="UP000593576"/>
    </source>
</evidence>
<protein>
    <submittedName>
        <fullName evidence="2">Uncharacterized protein</fullName>
    </submittedName>
</protein>
<sequence>MWEDRYDYIPTREPIIILELACVSEYMPCFKIHGKPYLLWVEERQRQLRVQRERGPLNSRRRRNDNAGLSTRPRQSPSPSSAPIQSPGPVTAPALSPDPVIQSAIPMVQPFQMIPSALESMARFISIFYYAEWTVDV</sequence>
<evidence type="ECO:0000313" key="2">
    <source>
        <dbReference type="EMBL" id="MBA0875658.1"/>
    </source>
</evidence>
<reference evidence="2 3" key="1">
    <citation type="journal article" date="2019" name="Genome Biol. Evol.">
        <title>Insights into the evolution of the New World diploid cottons (Gossypium, subgenus Houzingenia) based on genome sequencing.</title>
        <authorList>
            <person name="Grover C.E."/>
            <person name="Arick M.A. 2nd"/>
            <person name="Thrash A."/>
            <person name="Conover J.L."/>
            <person name="Sanders W.S."/>
            <person name="Peterson D.G."/>
            <person name="Frelichowski J.E."/>
            <person name="Scheffler J.A."/>
            <person name="Scheffler B.E."/>
            <person name="Wendel J.F."/>
        </authorList>
    </citation>
    <scope>NUCLEOTIDE SEQUENCE [LARGE SCALE GENOMIC DNA]</scope>
    <source>
        <strain evidence="2">1</strain>
        <tissue evidence="2">Leaf</tissue>
    </source>
</reference>
<evidence type="ECO:0000256" key="1">
    <source>
        <dbReference type="SAM" id="MobiDB-lite"/>
    </source>
</evidence>
<feature type="region of interest" description="Disordered" evidence="1">
    <location>
        <begin position="51"/>
        <end position="97"/>
    </location>
</feature>
<dbReference type="AlphaFoldDB" id="A0A7J9MXI0"/>
<feature type="compositionally biased region" description="Low complexity" evidence="1">
    <location>
        <begin position="70"/>
        <end position="89"/>
    </location>
</feature>
<gene>
    <name evidence="2" type="ORF">Goshw_028487</name>
</gene>